<dbReference type="STRING" id="420998.JDO7802_00579"/>
<evidence type="ECO:0000313" key="1">
    <source>
        <dbReference type="EMBL" id="CTQ48576.1"/>
    </source>
</evidence>
<dbReference type="EMBL" id="CXSU01000005">
    <property type="protein sequence ID" value="CTQ48576.1"/>
    <property type="molecule type" value="Genomic_DNA"/>
</dbReference>
<reference evidence="1 2" key="1">
    <citation type="submission" date="2015-07" db="EMBL/GenBank/DDBJ databases">
        <authorList>
            <person name="Noorani M."/>
        </authorList>
    </citation>
    <scope>NUCLEOTIDE SEQUENCE [LARGE SCALE GENOMIC DNA]</scope>
    <source>
        <strain evidence="1 2">CECT 7802</strain>
    </source>
</reference>
<name>A0A0M6YHN2_9RHOB</name>
<gene>
    <name evidence="1" type="ORF">JDO7802_00579</name>
</gene>
<keyword evidence="2" id="KW-1185">Reference proteome</keyword>
<proteinExistence type="predicted"/>
<organism evidence="1 2">
    <name type="scientific">Jannaschia donghaensis</name>
    <dbReference type="NCBI Taxonomy" id="420998"/>
    <lineage>
        <taxon>Bacteria</taxon>
        <taxon>Pseudomonadati</taxon>
        <taxon>Pseudomonadota</taxon>
        <taxon>Alphaproteobacteria</taxon>
        <taxon>Rhodobacterales</taxon>
        <taxon>Roseobacteraceae</taxon>
        <taxon>Jannaschia</taxon>
    </lineage>
</organism>
<sequence>MTTRTDGLDEDALRAHLRGDATPEETTRIESAAAGDPALRAELALMGGLKDALASATDGPDAREFGWRRLEAEILKNSATVPAAPARRAHLWRVAALFLGALVLGQGTYIALAPGTGDTPSFRTVSEDAAIPFGLAVGFAASAEMGAVQTLLDELEARIVDGPGAIGLYRLAFETAAARDTARQTLAASPLVDLLAEE</sequence>
<dbReference type="RefSeq" id="WP_055082386.1">
    <property type="nucleotide sequence ID" value="NZ_CXSU01000005.1"/>
</dbReference>
<dbReference type="Proteomes" id="UP000049222">
    <property type="component" value="Unassembled WGS sequence"/>
</dbReference>
<protein>
    <submittedName>
        <fullName evidence="1">Uncharacterized protein</fullName>
    </submittedName>
</protein>
<dbReference type="OrthoDB" id="5702699at2"/>
<evidence type="ECO:0000313" key="2">
    <source>
        <dbReference type="Proteomes" id="UP000049222"/>
    </source>
</evidence>
<accession>A0A0M6YHN2</accession>
<dbReference type="AlphaFoldDB" id="A0A0M6YHN2"/>